<dbReference type="Proteomes" id="UP000231019">
    <property type="component" value="Unassembled WGS sequence"/>
</dbReference>
<gene>
    <name evidence="2" type="ORF">COW36_04940</name>
</gene>
<evidence type="ECO:0000259" key="1">
    <source>
        <dbReference type="Pfam" id="PF16363"/>
    </source>
</evidence>
<dbReference type="CDD" id="cd08946">
    <property type="entry name" value="SDR_e"/>
    <property type="match status" value="1"/>
</dbReference>
<accession>A0A2M7G947</accession>
<dbReference type="Pfam" id="PF16363">
    <property type="entry name" value="GDP_Man_Dehyd"/>
    <property type="match status" value="1"/>
</dbReference>
<dbReference type="Gene3D" id="3.40.50.720">
    <property type="entry name" value="NAD(P)-binding Rossmann-like Domain"/>
    <property type="match status" value="1"/>
</dbReference>
<feature type="domain" description="NAD(P)-binding" evidence="1">
    <location>
        <begin position="5"/>
        <end position="306"/>
    </location>
</feature>
<protein>
    <recommendedName>
        <fullName evidence="1">NAD(P)-binding domain-containing protein</fullName>
    </recommendedName>
</protein>
<evidence type="ECO:0000313" key="2">
    <source>
        <dbReference type="EMBL" id="PIW18642.1"/>
    </source>
</evidence>
<dbReference type="EMBL" id="PFFQ01000012">
    <property type="protein sequence ID" value="PIW18642.1"/>
    <property type="molecule type" value="Genomic_DNA"/>
</dbReference>
<dbReference type="InterPro" id="IPR036291">
    <property type="entry name" value="NAD(P)-bd_dom_sf"/>
</dbReference>
<organism evidence="2 3">
    <name type="scientific">bacterium (Candidatus Blackallbacteria) CG17_big_fil_post_rev_8_21_14_2_50_48_46</name>
    <dbReference type="NCBI Taxonomy" id="2014261"/>
    <lineage>
        <taxon>Bacteria</taxon>
        <taxon>Candidatus Blackallbacteria</taxon>
    </lineage>
</organism>
<evidence type="ECO:0000313" key="3">
    <source>
        <dbReference type="Proteomes" id="UP000231019"/>
    </source>
</evidence>
<dbReference type="InterPro" id="IPR016040">
    <property type="entry name" value="NAD(P)-bd_dom"/>
</dbReference>
<dbReference type="AlphaFoldDB" id="A0A2M7G947"/>
<reference evidence="2 3" key="1">
    <citation type="submission" date="2017-09" db="EMBL/GenBank/DDBJ databases">
        <title>Depth-based differentiation of microbial function through sediment-hosted aquifers and enrichment of novel symbionts in the deep terrestrial subsurface.</title>
        <authorList>
            <person name="Probst A.J."/>
            <person name="Ladd B."/>
            <person name="Jarett J.K."/>
            <person name="Geller-Mcgrath D.E."/>
            <person name="Sieber C.M."/>
            <person name="Emerson J.B."/>
            <person name="Anantharaman K."/>
            <person name="Thomas B.C."/>
            <person name="Malmstrom R."/>
            <person name="Stieglmeier M."/>
            <person name="Klingl A."/>
            <person name="Woyke T."/>
            <person name="Ryan C.M."/>
            <person name="Banfield J.F."/>
        </authorList>
    </citation>
    <scope>NUCLEOTIDE SEQUENCE [LARGE SCALE GENOMIC DNA]</scope>
    <source>
        <strain evidence="2">CG17_big_fil_post_rev_8_21_14_2_50_48_46</strain>
    </source>
</reference>
<dbReference type="PANTHER" id="PTHR43000">
    <property type="entry name" value="DTDP-D-GLUCOSE 4,6-DEHYDRATASE-RELATED"/>
    <property type="match status" value="1"/>
</dbReference>
<name>A0A2M7G947_9BACT</name>
<dbReference type="SUPFAM" id="SSF51735">
    <property type="entry name" value="NAD(P)-binding Rossmann-fold domains"/>
    <property type="match status" value="1"/>
</dbReference>
<proteinExistence type="predicted"/>
<sequence>MQRALVLGSNCFTGSHLVAALLQAGYEVHGLSRSREYAPLYLPYADLPEKDNFFFHQNDLHNPASLFTLLDKWQPPLIFTVAAFSEVALSHQIPLEYFATNTQSMARLAHWLKDKSWLKRHIHISSAEIFGSCQGAQSADSHEFRPSTPYAVSKLAADLYLETLRQNFNYPVSLIRSTNVFGKHQQLFKIIPRTLIYARMGKKIELHGGGTAKKSFIHVKDVIAGLLKTLNYPEHRTWHFTQNGPETVADIVRMSLESAGLRWEDHVETVGERLGQDAHYWLDDSDSRSLLNWQPEISLQAGIDETRDWIEKHWETIQNEPLSYVHKH</sequence>
<comment type="caution">
    <text evidence="2">The sequence shown here is derived from an EMBL/GenBank/DDBJ whole genome shotgun (WGS) entry which is preliminary data.</text>
</comment>